<dbReference type="AlphaFoldDB" id="A0A643JY20"/>
<dbReference type="PANTHER" id="PTHR30244:SF34">
    <property type="entry name" value="DTDP-4-AMINO-4,6-DIDEOXYGALACTOSE TRANSAMINASE"/>
    <property type="match status" value="1"/>
</dbReference>
<dbReference type="InterPro" id="IPR015424">
    <property type="entry name" value="PyrdxlP-dep_Trfase"/>
</dbReference>
<dbReference type="RefSeq" id="WP_151139834.1">
    <property type="nucleotide sequence ID" value="NZ_VZUS01000005.1"/>
</dbReference>
<comment type="similarity">
    <text evidence="1">Belongs to the DegT/DnrJ/EryC1 family.</text>
</comment>
<dbReference type="Pfam" id="PF01041">
    <property type="entry name" value="DegT_DnrJ_EryC1"/>
    <property type="match status" value="1"/>
</dbReference>
<evidence type="ECO:0000313" key="2">
    <source>
        <dbReference type="EMBL" id="KAB1185124.1"/>
    </source>
</evidence>
<accession>A0A643JY20</accession>
<evidence type="ECO:0000256" key="1">
    <source>
        <dbReference type="RuleBase" id="RU004508"/>
    </source>
</evidence>
<sequence length="433" mass="48383">MFIPLEPEFRLRWLGKPDPQHPPWLHDSDWIPSGHTQLYAYARTGLHAILDALGASSGTALLPAYLPESAVWPFREHDYDIVYYPISEDLTYPENKIETLIDEVTPDVVLFVHYLGFADPAFERVATAASASGATVIEDCARGLFSRDATGKLLGSTGDAAVFCAHKTLPAPFGGIAVTRNLALPTPTEPVSEKKEVLRLVTTKGINQLNLRNTLRRLNGRAVPRPFYEDLAAVLPMPDSAWPPVAPGMLSRIGLTEASPPRIRSQRRARYNRVRTHLLDIDGIHVLTPWAHEGANPYGVAIRIPQGPETRNDVYHAIRRAGLPAERYIWGLDDDWTYIEDFPEATRLRETIIIIPTHQQVPWQSLPRFAEIITQTLEATSGDPTTGRKSSFSASVGHERILAPIFGDGYRPERAFRCTEYVLSRVTDIRGRF</sequence>
<dbReference type="GO" id="GO:0000271">
    <property type="term" value="P:polysaccharide biosynthetic process"/>
    <property type="evidence" value="ECO:0007669"/>
    <property type="project" value="TreeGrafter"/>
</dbReference>
<keyword evidence="2" id="KW-0808">Transferase</keyword>
<gene>
    <name evidence="2" type="ORF">Hfx1149_16520</name>
</gene>
<keyword evidence="1" id="KW-0663">Pyridoxal phosphate</keyword>
<dbReference type="InterPro" id="IPR015422">
    <property type="entry name" value="PyrdxlP-dep_Trfase_small"/>
</dbReference>
<organism evidence="2">
    <name type="scientific">Haloferax sp. CBA1149</name>
    <dbReference type="NCBI Taxonomy" id="2650753"/>
    <lineage>
        <taxon>Archaea</taxon>
        <taxon>Methanobacteriati</taxon>
        <taxon>Methanobacteriota</taxon>
        <taxon>Stenosarchaea group</taxon>
        <taxon>Halobacteria</taxon>
        <taxon>Halobacteriales</taxon>
        <taxon>Haloferacaceae</taxon>
        <taxon>Haloferax</taxon>
    </lineage>
</organism>
<reference evidence="2" key="1">
    <citation type="submission" date="2019-09" db="EMBL/GenBank/DDBJ databases">
        <title>Genomic analysis of Haloferax sp. CBA1149.</title>
        <authorList>
            <person name="Roh S.W."/>
        </authorList>
    </citation>
    <scope>NUCLEOTIDE SEQUENCE</scope>
    <source>
        <strain evidence="2">CBA1149</strain>
    </source>
</reference>
<dbReference type="InterPro" id="IPR000653">
    <property type="entry name" value="DegT/StrS_aminotransferase"/>
</dbReference>
<dbReference type="Gene3D" id="3.90.1150.10">
    <property type="entry name" value="Aspartate Aminotransferase, domain 1"/>
    <property type="match status" value="1"/>
</dbReference>
<proteinExistence type="inferred from homology"/>
<dbReference type="PANTHER" id="PTHR30244">
    <property type="entry name" value="TRANSAMINASE"/>
    <property type="match status" value="1"/>
</dbReference>
<comment type="caution">
    <text evidence="2">The sequence shown here is derived from an EMBL/GenBank/DDBJ whole genome shotgun (WGS) entry which is preliminary data.</text>
</comment>
<dbReference type="Gene3D" id="3.40.640.10">
    <property type="entry name" value="Type I PLP-dependent aspartate aminotransferase-like (Major domain)"/>
    <property type="match status" value="1"/>
</dbReference>
<dbReference type="GO" id="GO:0030170">
    <property type="term" value="F:pyridoxal phosphate binding"/>
    <property type="evidence" value="ECO:0007669"/>
    <property type="project" value="TreeGrafter"/>
</dbReference>
<protein>
    <submittedName>
        <fullName evidence="2">DegT/DnrJ/EryC1/StrS aminotransferase family protein</fullName>
    </submittedName>
</protein>
<name>A0A643JY20_9EURY</name>
<keyword evidence="2" id="KW-0032">Aminotransferase</keyword>
<dbReference type="SUPFAM" id="SSF53383">
    <property type="entry name" value="PLP-dependent transferases"/>
    <property type="match status" value="1"/>
</dbReference>
<dbReference type="EMBL" id="VZUS01000005">
    <property type="protein sequence ID" value="KAB1185124.1"/>
    <property type="molecule type" value="Genomic_DNA"/>
</dbReference>
<dbReference type="InterPro" id="IPR015421">
    <property type="entry name" value="PyrdxlP-dep_Trfase_major"/>
</dbReference>
<dbReference type="GO" id="GO:0008483">
    <property type="term" value="F:transaminase activity"/>
    <property type="evidence" value="ECO:0007669"/>
    <property type="project" value="UniProtKB-KW"/>
</dbReference>